<dbReference type="InterPro" id="IPR000385">
    <property type="entry name" value="MoaA_NifB_PqqE_Fe-S-bd_CS"/>
</dbReference>
<dbReference type="EMBL" id="RBEE01000012">
    <property type="protein sequence ID" value="RNL53966.1"/>
    <property type="molecule type" value="Genomic_DNA"/>
</dbReference>
<sequence>MKNLIINRYAMFNDNKAPKWIVLQLVEKCNLRCKMCYQWGETGSYLDFGKENLKLLSFEVIKDIINDCGDTKPYIGLYGGEPLMHPEIFEILRFLKEKEIKTYIDTNGTLNEKNAEKLIDSKVDLLWISLDGPPDINDRQRGNGVYKRVIKGIDRISYLKNQRNVTTPKLGISLTVTPLNYAYINELFFDNLDLSQIGSISIELQNFATAEEHSEYAKILNEEFELNTTAPIAKGLVQDPAIFSEMDTVLITSQLVRLKEACIERGINFNSSLKTLEPSNFKSYFEGNWNEMGDKKHHCSFPLTYAEITAKGDVVVCHTFYDHILGNVYETGFNAIWNGEKLKKLRSYLRKQLLPICTACCRYYYNPASGTN</sequence>
<dbReference type="Pfam" id="PF13186">
    <property type="entry name" value="SPASM"/>
    <property type="match status" value="1"/>
</dbReference>
<dbReference type="CDD" id="cd01335">
    <property type="entry name" value="Radical_SAM"/>
    <property type="match status" value="1"/>
</dbReference>
<keyword evidence="3" id="KW-0949">S-adenosyl-L-methionine</keyword>
<dbReference type="InterPro" id="IPR007197">
    <property type="entry name" value="rSAM"/>
</dbReference>
<dbReference type="InterPro" id="IPR013785">
    <property type="entry name" value="Aldolase_TIM"/>
</dbReference>
<dbReference type="SFLD" id="SFLDG01386">
    <property type="entry name" value="main_SPASM_domain-containing"/>
    <property type="match status" value="1"/>
</dbReference>
<dbReference type="AlphaFoldDB" id="A0A3N0BW84"/>
<dbReference type="InterPro" id="IPR023885">
    <property type="entry name" value="4Fe4S-binding_SPASM_dom"/>
</dbReference>
<dbReference type="Gene3D" id="3.20.20.70">
    <property type="entry name" value="Aldolase class I"/>
    <property type="match status" value="1"/>
</dbReference>
<dbReference type="InterPro" id="IPR034391">
    <property type="entry name" value="AdoMet-like_SPASM_containing"/>
</dbReference>
<keyword evidence="4" id="KW-0479">Metal-binding</keyword>
<evidence type="ECO:0000313" key="9">
    <source>
        <dbReference type="EMBL" id="RNL53966.1"/>
    </source>
</evidence>
<proteinExistence type="predicted"/>
<feature type="domain" description="Radical SAM core" evidence="8">
    <location>
        <begin position="13"/>
        <end position="239"/>
    </location>
</feature>
<evidence type="ECO:0000256" key="1">
    <source>
        <dbReference type="ARBA" id="ARBA00001966"/>
    </source>
</evidence>
<evidence type="ECO:0000259" key="8">
    <source>
        <dbReference type="PROSITE" id="PS51918"/>
    </source>
</evidence>
<dbReference type="GO" id="GO:0016491">
    <property type="term" value="F:oxidoreductase activity"/>
    <property type="evidence" value="ECO:0007669"/>
    <property type="project" value="UniProtKB-KW"/>
</dbReference>
<evidence type="ECO:0000256" key="3">
    <source>
        <dbReference type="ARBA" id="ARBA00022691"/>
    </source>
</evidence>
<evidence type="ECO:0000256" key="4">
    <source>
        <dbReference type="ARBA" id="ARBA00022723"/>
    </source>
</evidence>
<dbReference type="SUPFAM" id="SSF102114">
    <property type="entry name" value="Radical SAM enzymes"/>
    <property type="match status" value="1"/>
</dbReference>
<keyword evidence="10" id="KW-1185">Reference proteome</keyword>
<name>A0A3N0BW84_9SPHI</name>
<comment type="caution">
    <text evidence="9">The sequence shown here is derived from an EMBL/GenBank/DDBJ whole genome shotgun (WGS) entry which is preliminary data.</text>
</comment>
<dbReference type="CDD" id="cd21109">
    <property type="entry name" value="SPASM"/>
    <property type="match status" value="1"/>
</dbReference>
<dbReference type="InterPro" id="IPR058240">
    <property type="entry name" value="rSAM_sf"/>
</dbReference>
<dbReference type="SFLD" id="SFLDG01067">
    <property type="entry name" value="SPASM/twitch_domain_containing"/>
    <property type="match status" value="1"/>
</dbReference>
<dbReference type="GO" id="GO:0051539">
    <property type="term" value="F:4 iron, 4 sulfur cluster binding"/>
    <property type="evidence" value="ECO:0007669"/>
    <property type="project" value="UniProtKB-KW"/>
</dbReference>
<dbReference type="InterPro" id="IPR050377">
    <property type="entry name" value="Radical_SAM_PqqE_MftC-like"/>
</dbReference>
<dbReference type="PROSITE" id="PS01305">
    <property type="entry name" value="MOAA_NIFB_PQQE"/>
    <property type="match status" value="1"/>
</dbReference>
<dbReference type="GO" id="GO:0046872">
    <property type="term" value="F:metal ion binding"/>
    <property type="evidence" value="ECO:0007669"/>
    <property type="project" value="UniProtKB-KW"/>
</dbReference>
<keyword evidence="5" id="KW-0560">Oxidoreductase</keyword>
<evidence type="ECO:0000256" key="5">
    <source>
        <dbReference type="ARBA" id="ARBA00023002"/>
    </source>
</evidence>
<dbReference type="SFLD" id="SFLDS00029">
    <property type="entry name" value="Radical_SAM"/>
    <property type="match status" value="1"/>
</dbReference>
<gene>
    <name evidence="9" type="ORF">D7004_07650</name>
</gene>
<evidence type="ECO:0000256" key="7">
    <source>
        <dbReference type="ARBA" id="ARBA00023014"/>
    </source>
</evidence>
<dbReference type="PANTHER" id="PTHR11228:SF7">
    <property type="entry name" value="PQQA PEPTIDE CYCLASE"/>
    <property type="match status" value="1"/>
</dbReference>
<dbReference type="Proteomes" id="UP000274046">
    <property type="component" value="Unassembled WGS sequence"/>
</dbReference>
<dbReference type="PANTHER" id="PTHR11228">
    <property type="entry name" value="RADICAL SAM DOMAIN PROTEIN"/>
    <property type="match status" value="1"/>
</dbReference>
<keyword evidence="6" id="KW-0408">Iron</keyword>
<organism evidence="9 10">
    <name type="scientific">Pedobacter jejuensis</name>
    <dbReference type="NCBI Taxonomy" id="1268550"/>
    <lineage>
        <taxon>Bacteria</taxon>
        <taxon>Pseudomonadati</taxon>
        <taxon>Bacteroidota</taxon>
        <taxon>Sphingobacteriia</taxon>
        <taxon>Sphingobacteriales</taxon>
        <taxon>Sphingobacteriaceae</taxon>
        <taxon>Pedobacter</taxon>
    </lineage>
</organism>
<evidence type="ECO:0000256" key="6">
    <source>
        <dbReference type="ARBA" id="ARBA00023004"/>
    </source>
</evidence>
<reference evidence="9 10" key="1">
    <citation type="submission" date="2018-10" db="EMBL/GenBank/DDBJ databases">
        <title>Genome sequencing of Pedobacter jejuensis TNB23.</title>
        <authorList>
            <person name="Cho Y.-J."/>
            <person name="Cho A."/>
            <person name="Kim O.-S."/>
        </authorList>
    </citation>
    <scope>NUCLEOTIDE SEQUENCE [LARGE SCALE GENOMIC DNA]</scope>
    <source>
        <strain evidence="9 10">TNB23</strain>
    </source>
</reference>
<dbReference type="PROSITE" id="PS51918">
    <property type="entry name" value="RADICAL_SAM"/>
    <property type="match status" value="1"/>
</dbReference>
<keyword evidence="2" id="KW-0004">4Fe-4S</keyword>
<accession>A0A3N0BW84</accession>
<dbReference type="Pfam" id="PF04055">
    <property type="entry name" value="Radical_SAM"/>
    <property type="match status" value="1"/>
</dbReference>
<protein>
    <submittedName>
        <fullName evidence="9">Radical SAM protein</fullName>
    </submittedName>
</protein>
<evidence type="ECO:0000256" key="2">
    <source>
        <dbReference type="ARBA" id="ARBA00022485"/>
    </source>
</evidence>
<comment type="cofactor">
    <cofactor evidence="1">
        <name>[4Fe-4S] cluster</name>
        <dbReference type="ChEBI" id="CHEBI:49883"/>
    </cofactor>
</comment>
<keyword evidence="7" id="KW-0411">Iron-sulfur</keyword>
<evidence type="ECO:0000313" key="10">
    <source>
        <dbReference type="Proteomes" id="UP000274046"/>
    </source>
</evidence>
<dbReference type="SFLD" id="SFLDG01387">
    <property type="entry name" value="BtrN-like_SPASM_domain_contain"/>
    <property type="match status" value="1"/>
</dbReference>